<evidence type="ECO:0000256" key="1">
    <source>
        <dbReference type="ARBA" id="ARBA00004496"/>
    </source>
</evidence>
<sequence length="189" mass="20942">MLLGKRPRPPIRRTTSMTGITVDLANVDAPETPSSDDITHNHQMIGDPHHALVGPEEACLNYYNNYYDISGFDGNINGLYDQRLLAAMVSPRNNQRTSSGSNFLETAHFLRTCGLCKRRLAPGKDIYMYRGDTAFCSLECREQQMKNDERKEKSLVMASKKEDRHASPSTATSSSKAAASRKSVTLAVA</sequence>
<accession>A0ABQ9LSW9</accession>
<dbReference type="EMBL" id="JARPOI010000010">
    <property type="protein sequence ID" value="KAJ9170330.1"/>
    <property type="molecule type" value="Genomic_DNA"/>
</dbReference>
<feature type="zinc finger region" description="FLZ-type" evidence="6">
    <location>
        <begin position="108"/>
        <end position="152"/>
    </location>
</feature>
<organism evidence="9 10">
    <name type="scientific">Hevea brasiliensis</name>
    <name type="common">Para rubber tree</name>
    <name type="synonym">Siphonia brasiliensis</name>
    <dbReference type="NCBI Taxonomy" id="3981"/>
    <lineage>
        <taxon>Eukaryota</taxon>
        <taxon>Viridiplantae</taxon>
        <taxon>Streptophyta</taxon>
        <taxon>Embryophyta</taxon>
        <taxon>Tracheophyta</taxon>
        <taxon>Spermatophyta</taxon>
        <taxon>Magnoliopsida</taxon>
        <taxon>eudicotyledons</taxon>
        <taxon>Gunneridae</taxon>
        <taxon>Pentapetalae</taxon>
        <taxon>rosids</taxon>
        <taxon>fabids</taxon>
        <taxon>Malpighiales</taxon>
        <taxon>Euphorbiaceae</taxon>
        <taxon>Crotonoideae</taxon>
        <taxon>Micrandreae</taxon>
        <taxon>Hevea</taxon>
    </lineage>
</organism>
<evidence type="ECO:0000313" key="9">
    <source>
        <dbReference type="EMBL" id="KAJ9170330.1"/>
    </source>
</evidence>
<name>A0ABQ9LSW9_HEVBR</name>
<keyword evidence="4" id="KW-0479">Metal-binding</keyword>
<evidence type="ECO:0000256" key="7">
    <source>
        <dbReference type="SAM" id="MobiDB-lite"/>
    </source>
</evidence>
<feature type="compositionally biased region" description="Basic and acidic residues" evidence="7">
    <location>
        <begin position="147"/>
        <end position="166"/>
    </location>
</feature>
<keyword evidence="5" id="KW-0863">Zinc-finger</keyword>
<evidence type="ECO:0000256" key="5">
    <source>
        <dbReference type="ARBA" id="ARBA00022771"/>
    </source>
</evidence>
<evidence type="ECO:0000256" key="3">
    <source>
        <dbReference type="ARBA" id="ARBA00022490"/>
    </source>
</evidence>
<comment type="subcellular location">
    <subcellularLocation>
        <location evidence="1">Cytoplasm</location>
    </subcellularLocation>
</comment>
<dbReference type="InterPro" id="IPR007650">
    <property type="entry name" value="Zf-FLZ_dom"/>
</dbReference>
<comment type="caution">
    <text evidence="9">The sequence shown here is derived from an EMBL/GenBank/DDBJ whole genome shotgun (WGS) entry which is preliminary data.</text>
</comment>
<feature type="region of interest" description="Disordered" evidence="7">
    <location>
        <begin position="147"/>
        <end position="189"/>
    </location>
</feature>
<keyword evidence="3" id="KW-0963">Cytoplasm</keyword>
<keyword evidence="10" id="KW-1185">Reference proteome</keyword>
<evidence type="ECO:0000313" key="10">
    <source>
        <dbReference type="Proteomes" id="UP001174677"/>
    </source>
</evidence>
<feature type="domain" description="FLZ-type" evidence="8">
    <location>
        <begin position="108"/>
        <end position="152"/>
    </location>
</feature>
<reference evidence="9 10" key="1">
    <citation type="journal article" date="2023" name="Plant Biotechnol. J.">
        <title>Chromosome-level wild Hevea brasiliensis genome provides new tools for genomic-assisted breeding and valuable loci to elevate rubber yield.</title>
        <authorList>
            <person name="Cheng H."/>
            <person name="Song X."/>
            <person name="Hu Y."/>
            <person name="Wu T."/>
            <person name="Yang Q."/>
            <person name="An Z."/>
            <person name="Feng S."/>
            <person name="Deng Z."/>
            <person name="Wu W."/>
            <person name="Zeng X."/>
            <person name="Tu M."/>
            <person name="Wang X."/>
            <person name="Huang H."/>
        </authorList>
    </citation>
    <scope>NUCLEOTIDE SEQUENCE [LARGE SCALE GENOMIC DNA]</scope>
    <source>
        <strain evidence="9">MT/VB/25A 57/8</strain>
    </source>
</reference>
<dbReference type="Proteomes" id="UP001174677">
    <property type="component" value="Chromosome 10"/>
</dbReference>
<dbReference type="PANTHER" id="PTHR33059">
    <property type="entry name" value="FCS-LIKE ZINC FINGER 5"/>
    <property type="match status" value="1"/>
</dbReference>
<keyword evidence="5" id="KW-0862">Zinc</keyword>
<evidence type="ECO:0000256" key="2">
    <source>
        <dbReference type="ARBA" id="ARBA00009374"/>
    </source>
</evidence>
<evidence type="ECO:0000259" key="8">
    <source>
        <dbReference type="PROSITE" id="PS51795"/>
    </source>
</evidence>
<protein>
    <recommendedName>
        <fullName evidence="8">FLZ-type domain-containing protein</fullName>
    </recommendedName>
</protein>
<dbReference type="Pfam" id="PF04570">
    <property type="entry name" value="zf-FLZ"/>
    <property type="match status" value="1"/>
</dbReference>
<evidence type="ECO:0000256" key="6">
    <source>
        <dbReference type="PROSITE-ProRule" id="PRU01131"/>
    </source>
</evidence>
<gene>
    <name evidence="9" type="ORF">P3X46_018445</name>
</gene>
<comment type="similarity">
    <text evidence="2">Belongs to the FLZ family.</text>
</comment>
<feature type="compositionally biased region" description="Low complexity" evidence="7">
    <location>
        <begin position="167"/>
        <end position="183"/>
    </location>
</feature>
<dbReference type="PANTHER" id="PTHR33059:SF76">
    <property type="entry name" value="FCS-LIKE ZINC FINGER 7"/>
    <property type="match status" value="1"/>
</dbReference>
<proteinExistence type="inferred from homology"/>
<dbReference type="PROSITE" id="PS51795">
    <property type="entry name" value="ZF_FLZ"/>
    <property type="match status" value="1"/>
</dbReference>
<evidence type="ECO:0000256" key="4">
    <source>
        <dbReference type="ARBA" id="ARBA00022723"/>
    </source>
</evidence>